<feature type="region of interest" description="Disordered" evidence="1">
    <location>
        <begin position="1"/>
        <end position="35"/>
    </location>
</feature>
<keyword evidence="3" id="KW-1185">Reference proteome</keyword>
<gene>
    <name evidence="2" type="ORF">COLO4_35585</name>
</gene>
<proteinExistence type="predicted"/>
<accession>A0A1R3GF37</accession>
<dbReference type="AlphaFoldDB" id="A0A1R3GF37"/>
<sequence>MKDRGRRLEQLLLDSSSTRDPKGNEQQRRQFGIQRKSKSERLDCVYGGRGVERAAMLDVEKVY</sequence>
<evidence type="ECO:0000256" key="1">
    <source>
        <dbReference type="SAM" id="MobiDB-lite"/>
    </source>
</evidence>
<dbReference type="Proteomes" id="UP000187203">
    <property type="component" value="Unassembled WGS sequence"/>
</dbReference>
<dbReference type="EMBL" id="AWUE01022713">
    <property type="protein sequence ID" value="OMO56640.1"/>
    <property type="molecule type" value="Genomic_DNA"/>
</dbReference>
<protein>
    <submittedName>
        <fullName evidence="2">Uncharacterized protein</fullName>
    </submittedName>
</protein>
<comment type="caution">
    <text evidence="2">The sequence shown here is derived from an EMBL/GenBank/DDBJ whole genome shotgun (WGS) entry which is preliminary data.</text>
</comment>
<reference evidence="3" key="1">
    <citation type="submission" date="2013-09" db="EMBL/GenBank/DDBJ databases">
        <title>Corchorus olitorius genome sequencing.</title>
        <authorList>
            <person name="Alam M."/>
            <person name="Haque M.S."/>
            <person name="Islam M.S."/>
            <person name="Emdad E.M."/>
            <person name="Islam M.M."/>
            <person name="Ahmed B."/>
            <person name="Halim A."/>
            <person name="Hossen Q.M.M."/>
            <person name="Hossain M.Z."/>
            <person name="Ahmed R."/>
            <person name="Khan M.M."/>
            <person name="Islam R."/>
            <person name="Rashid M.M."/>
            <person name="Khan S.A."/>
            <person name="Rahman M.S."/>
            <person name="Alam M."/>
            <person name="Yahiya A.S."/>
            <person name="Khan M.S."/>
            <person name="Azam M.S."/>
            <person name="Haque T."/>
            <person name="Lashkar M.Z.H."/>
            <person name="Akhand A.I."/>
            <person name="Morshed G."/>
            <person name="Roy S."/>
            <person name="Uddin K.S."/>
            <person name="Rabeya T."/>
            <person name="Hossain A.S."/>
            <person name="Chowdhury A."/>
            <person name="Snigdha A.R."/>
            <person name="Mortoza M.S."/>
            <person name="Matin S.A."/>
            <person name="Hoque S.M.E."/>
            <person name="Islam M.K."/>
            <person name="Roy D.K."/>
            <person name="Haider R."/>
            <person name="Moosa M.M."/>
            <person name="Elias S.M."/>
            <person name="Hasan A.M."/>
            <person name="Jahan S."/>
            <person name="Shafiuddin M."/>
            <person name="Mahmood N."/>
            <person name="Shommy N.S."/>
        </authorList>
    </citation>
    <scope>NUCLEOTIDE SEQUENCE [LARGE SCALE GENOMIC DNA]</scope>
    <source>
        <strain evidence="3">cv. O-4</strain>
    </source>
</reference>
<name>A0A1R3GF37_9ROSI</name>
<organism evidence="2 3">
    <name type="scientific">Corchorus olitorius</name>
    <dbReference type="NCBI Taxonomy" id="93759"/>
    <lineage>
        <taxon>Eukaryota</taxon>
        <taxon>Viridiplantae</taxon>
        <taxon>Streptophyta</taxon>
        <taxon>Embryophyta</taxon>
        <taxon>Tracheophyta</taxon>
        <taxon>Spermatophyta</taxon>
        <taxon>Magnoliopsida</taxon>
        <taxon>eudicotyledons</taxon>
        <taxon>Gunneridae</taxon>
        <taxon>Pentapetalae</taxon>
        <taxon>rosids</taxon>
        <taxon>malvids</taxon>
        <taxon>Malvales</taxon>
        <taxon>Malvaceae</taxon>
        <taxon>Grewioideae</taxon>
        <taxon>Apeibeae</taxon>
        <taxon>Corchorus</taxon>
    </lineage>
</organism>
<feature type="compositionally biased region" description="Basic and acidic residues" evidence="1">
    <location>
        <begin position="17"/>
        <end position="28"/>
    </location>
</feature>
<evidence type="ECO:0000313" key="2">
    <source>
        <dbReference type="EMBL" id="OMO56640.1"/>
    </source>
</evidence>
<evidence type="ECO:0000313" key="3">
    <source>
        <dbReference type="Proteomes" id="UP000187203"/>
    </source>
</evidence>